<reference evidence="1 2" key="1">
    <citation type="submission" date="2018-01" db="EMBL/GenBank/DDBJ databases">
        <title>Whole genome sequencing of Histamine producing bacteria.</title>
        <authorList>
            <person name="Butler K."/>
        </authorList>
    </citation>
    <scope>NUCLEOTIDE SEQUENCE [LARGE SCALE GENOMIC DNA]</scope>
    <source>
        <strain evidence="1 2">JCM 12947</strain>
    </source>
</reference>
<sequence length="146" mass="16953">MSALLDYKIKEFEALCAMISYDDLVIWADDKIRFSDDPDEILFELSLAKTLHEQLSILSSLGEQDENEAFKQVAYQIFISYKQDEIQFFDVVNKLHAMNINSTALDSSYRDFCIWISDEAWLISDGVKDLKPAEEELIRFFFGVKT</sequence>
<evidence type="ECO:0000313" key="2">
    <source>
        <dbReference type="Proteomes" id="UP000240987"/>
    </source>
</evidence>
<gene>
    <name evidence="1" type="ORF">C9J12_29580</name>
</gene>
<name>A0A2T3J5R9_9GAMM</name>
<dbReference type="EMBL" id="PYMJ01000082">
    <property type="protein sequence ID" value="PSU41563.1"/>
    <property type="molecule type" value="Genomic_DNA"/>
</dbReference>
<evidence type="ECO:0000313" key="1">
    <source>
        <dbReference type="EMBL" id="PSU41563.1"/>
    </source>
</evidence>
<dbReference type="AlphaFoldDB" id="A0A2T3J5R9"/>
<protein>
    <submittedName>
        <fullName evidence="1">Uncharacterized protein</fullName>
    </submittedName>
</protein>
<dbReference type="Proteomes" id="UP000240987">
    <property type="component" value="Unassembled WGS sequence"/>
</dbReference>
<dbReference type="RefSeq" id="WP_107246995.1">
    <property type="nucleotide sequence ID" value="NZ_PYMJ01000082.1"/>
</dbReference>
<proteinExistence type="predicted"/>
<comment type="caution">
    <text evidence="1">The sequence shown here is derived from an EMBL/GenBank/DDBJ whole genome shotgun (WGS) entry which is preliminary data.</text>
</comment>
<organism evidence="1 2">
    <name type="scientific">Photobacterium frigidiphilum</name>
    <dbReference type="NCBI Taxonomy" id="264736"/>
    <lineage>
        <taxon>Bacteria</taxon>
        <taxon>Pseudomonadati</taxon>
        <taxon>Pseudomonadota</taxon>
        <taxon>Gammaproteobacteria</taxon>
        <taxon>Vibrionales</taxon>
        <taxon>Vibrionaceae</taxon>
        <taxon>Photobacterium</taxon>
    </lineage>
</organism>
<accession>A0A2T3J5R9</accession>
<keyword evidence="2" id="KW-1185">Reference proteome</keyword>